<dbReference type="Proteomes" id="UP000256977">
    <property type="component" value="Unassembled WGS sequence"/>
</dbReference>
<sequence length="738" mass="83469">MQVVVHFLHEDAEGSTVSEKEPPREEEKRRMYTEIKRLGGVPTLFVNGEPVYANAYVSYLDDRARYEDFAAAGIRIYSVPVYLAGRGINTDSNIGPFRTGLWDCEKELNFSPLEDDLRQVLAANPEALIFPRIDLDMPEWWDEKCPNELNRLANGVKLRQSFVSERWREDAGVALTKIICYLEQSEYRRHIIGYQIAAGGTEEWAYHGWPNADFSSRALEAFRAWRPERHGERTTQTDEELIAALTLPDDDEQSALLSPAEEVLLIDYRLFLGEVVADAIAYFARLVKRQLNDRLIVGVFYGYSLEITDPRAGHHDLRSLLREPSIDFFSSPNSYLGVRRPGIDWPFMSVAESIALHGKMLWMECDTRTFLTRPLREARPSICPPGKYEGGVWEGPATLQASLDLLLKNFGKCLTAGVGQWWFDMWGGWFADSAIMAMMAQFQRIGESSLNLPDRRLRAEIAVIVDEKAYAYLRPGTGLANAWTYLQRQGLGLMGAPYHIYDISDLVAASERNYKIYLFLNTMLVSPEFEQAAESIAGQGKCIIWTYSTAFVAKDIQACEQDKINRWTGFQLKRIDSSNHPHAVVEKHPEADRFFPNVPLEFNEYGLRMPIDPIWAVDDPEAVSLGRIQGTGDCGLAAKTSGGATRYFSSAPDLPSSLLRAIAYREGVHLYTDTDDVIYASASYLCIHASTPGLKTLYLNEPHEVHDAMNGELISRDAAEFTIHMKLHETRLFEIIPK</sequence>
<evidence type="ECO:0000313" key="1">
    <source>
        <dbReference type="EMBL" id="RED58189.1"/>
    </source>
</evidence>
<accession>A0A3D9I9G6</accession>
<dbReference type="EMBL" id="QRDZ01000034">
    <property type="protein sequence ID" value="RED58189.1"/>
    <property type="molecule type" value="Genomic_DNA"/>
</dbReference>
<name>A0A3D9I9G6_9BACL</name>
<dbReference type="Gene3D" id="3.20.20.80">
    <property type="entry name" value="Glycosidases"/>
    <property type="match status" value="1"/>
</dbReference>
<comment type="caution">
    <text evidence="1">The sequence shown here is derived from an EMBL/GenBank/DDBJ whole genome shotgun (WGS) entry which is preliminary data.</text>
</comment>
<organism evidence="1 2">
    <name type="scientific">Cohnella phaseoli</name>
    <dbReference type="NCBI Taxonomy" id="456490"/>
    <lineage>
        <taxon>Bacteria</taxon>
        <taxon>Bacillati</taxon>
        <taxon>Bacillota</taxon>
        <taxon>Bacilli</taxon>
        <taxon>Bacillales</taxon>
        <taxon>Paenibacillaceae</taxon>
        <taxon>Cohnella</taxon>
    </lineage>
</organism>
<protein>
    <recommendedName>
        <fullName evidence="3">Beta-galactosidase-like protein</fullName>
    </recommendedName>
</protein>
<evidence type="ECO:0000313" key="2">
    <source>
        <dbReference type="Proteomes" id="UP000256977"/>
    </source>
</evidence>
<keyword evidence="2" id="KW-1185">Reference proteome</keyword>
<evidence type="ECO:0008006" key="3">
    <source>
        <dbReference type="Google" id="ProtNLM"/>
    </source>
</evidence>
<dbReference type="AlphaFoldDB" id="A0A3D9I9G6"/>
<reference evidence="1 2" key="1">
    <citation type="submission" date="2018-07" db="EMBL/GenBank/DDBJ databases">
        <title>Genomic Encyclopedia of Type Strains, Phase III (KMG-III): the genomes of soil and plant-associated and newly described type strains.</title>
        <authorList>
            <person name="Whitman W."/>
        </authorList>
    </citation>
    <scope>NUCLEOTIDE SEQUENCE [LARGE SCALE GENOMIC DNA]</scope>
    <source>
        <strain evidence="1 2">CECT 7287</strain>
    </source>
</reference>
<proteinExistence type="predicted"/>
<gene>
    <name evidence="1" type="ORF">DFP98_13431</name>
</gene>